<dbReference type="EMBL" id="MN740799">
    <property type="protein sequence ID" value="QHU12431.1"/>
    <property type="molecule type" value="Genomic_DNA"/>
</dbReference>
<feature type="domain" description="DUF5901" evidence="1">
    <location>
        <begin position="26"/>
        <end position="165"/>
    </location>
</feature>
<evidence type="ECO:0000259" key="1">
    <source>
        <dbReference type="Pfam" id="PF19254"/>
    </source>
</evidence>
<accession>A0A6C0K5K3</accession>
<evidence type="ECO:0000313" key="2">
    <source>
        <dbReference type="EMBL" id="QHU12431.1"/>
    </source>
</evidence>
<organism evidence="2">
    <name type="scientific">viral metagenome</name>
    <dbReference type="NCBI Taxonomy" id="1070528"/>
    <lineage>
        <taxon>unclassified sequences</taxon>
        <taxon>metagenomes</taxon>
        <taxon>organismal metagenomes</taxon>
    </lineage>
</organism>
<name>A0A6C0K5K3_9ZZZZ</name>
<reference evidence="2" key="1">
    <citation type="journal article" date="2020" name="Nature">
        <title>Giant virus diversity and host interactions through global metagenomics.</title>
        <authorList>
            <person name="Schulz F."/>
            <person name="Roux S."/>
            <person name="Paez-Espino D."/>
            <person name="Jungbluth S."/>
            <person name="Walsh D.A."/>
            <person name="Denef V.J."/>
            <person name="McMahon K.D."/>
            <person name="Konstantinidis K.T."/>
            <person name="Eloe-Fadrosh E.A."/>
            <person name="Kyrpides N.C."/>
            <person name="Woyke T."/>
        </authorList>
    </citation>
    <scope>NUCLEOTIDE SEQUENCE</scope>
    <source>
        <strain evidence="2">GVMAG-S-1101171-110</strain>
    </source>
</reference>
<proteinExistence type="predicted"/>
<dbReference type="AlphaFoldDB" id="A0A6C0K5K3"/>
<protein>
    <recommendedName>
        <fullName evidence="1">DUF5901 domain-containing protein</fullName>
    </recommendedName>
</protein>
<sequence length="309" mass="35277">MAETSSGQHVLMKDQTKIKQAVRQTTIVVNSRDRNFLNYPNSNFFRYTLRRPLTNVMSIELTNGSIPSYIYNIQATWGSFSLTESANISVDVTLTPGFYTEAQLLAELEAQLNAIPGRLNTYTVTQKHINGRNTRFIQVTGTRVEFLFQFYTTDFRDELDLNTLAYMAINSPARLLGFGFDDYVSGYDYSQGNPIPTPSNPYTLIGVLPMDLSNFLSRIYLHIEADGRNLDRMECGVGRKDCFHIFYIQNGQTDYTLLDKQTDHSIFVSKPSPISRIANLQISIRDEFGRPLNLNMRELSLVFEITHLE</sequence>
<dbReference type="InterPro" id="IPR045420">
    <property type="entry name" value="DUF5901"/>
</dbReference>
<dbReference type="Pfam" id="PF19254">
    <property type="entry name" value="DUF5901"/>
    <property type="match status" value="1"/>
</dbReference>